<keyword evidence="1" id="KW-0812">Transmembrane</keyword>
<dbReference type="CTD" id="36374511"/>
<keyword evidence="1" id="KW-1133">Transmembrane helix</keyword>
<reference evidence="4" key="1">
    <citation type="submission" date="2014-09" db="EMBL/GenBank/DDBJ databases">
        <authorList>
            <person name="Martin A.A."/>
        </authorList>
    </citation>
    <scope>NUCLEOTIDE SEQUENCE</scope>
    <source>
        <strain evidence="4">ED321</strain>
    </source>
</reference>
<evidence type="ECO:0000256" key="1">
    <source>
        <dbReference type="SAM" id="Phobius"/>
    </source>
</evidence>
<reference evidence="5" key="3">
    <citation type="submission" date="2020-12" db="UniProtKB">
        <authorList>
            <consortium name="WormBaseParasite"/>
        </authorList>
    </citation>
    <scope>IDENTIFICATION</scope>
</reference>
<keyword evidence="2" id="KW-0732">Signal</keyword>
<dbReference type="AlphaFoldDB" id="A0A090KXK7"/>
<dbReference type="WBParaSite" id="SRAE_1000042000.1">
    <property type="protein sequence ID" value="SRAE_1000042000.1"/>
    <property type="gene ID" value="WBGene00257016"/>
</dbReference>
<proteinExistence type="predicted"/>
<name>A0A090KXK7_STRRB</name>
<keyword evidence="4" id="KW-1185">Reference proteome</keyword>
<sequence>MMTVHQLLYVFFICLTIWISKGSTSTENFNVTVYNLYEDFYFGKFDFILRTGEVLLNYKPYKNSIEKCENIYVKHKMICYIGYEQFIQKRVNNLFNVFISVNEISTNNSNNITSLMSISVENIWEDKLKCNCDGNHFNLHLINKNLKDILKEKGWVTPNHDFPIYIVLKAQNNQKSFLTVPYFNEMFFVHGCPSDNYKQTMLDAKYIVDEHVKKNGVLNFGSTENFWLLPIIPKVFNEKFFVCGTLKQPSLPDIIVGYQLINDMGKVKSLSVNKYPVASNKACDNANISIYLSFLYSYNINQVETLMPFQKMKRNIQKNYISNIYTFDVSSFSGDEISYNFADITPVRPSCIETFKNQNSNFQSLLMYNTLLSENFHNLSHLIINENFYNRYHRMFCPIKFNDYENITSYDYYSQPVKDSIYRDHHLYNNISYPIKRLYTSKKQFETFGKYFCYTNDEYNVIQKNKKKEKIYFYLLPKNNETFELLSKKIENLYQLFYEYGDYILSFSSLENIKVFDGEKLIYSVTNFSLNNHEKLFDYSMYPQITIKRKYKTIINTTFYTEQQFNISLVIKNLKKSTLMSSIETTVPKINIETTTNVATEVTKKVTTEATTKATTEATTIATTEATTIATTEATTIATTEATTKATTEATTIATTTASTKVTTEATTISTTKATTKKVEIEIMTTTTTVKPTTKKLEKVIMITTSTIPSKIIGPPKEEPTIIRQKIKDETKSNSFVWISVSVFFLFFIILLVIIIYLVIKEKLKYNSNNGSKSLED</sequence>
<reference evidence="3" key="2">
    <citation type="submission" date="2014-09" db="EMBL/GenBank/DDBJ databases">
        <authorList>
            <person name="Aslett A.Martin."/>
        </authorList>
    </citation>
    <scope>NUCLEOTIDE SEQUENCE</scope>
    <source>
        <strain evidence="3">ED321 Heterogonic</strain>
    </source>
</reference>
<gene>
    <name evidence="3 5 6" type="ORF">SRAE_1000042000</name>
</gene>
<feature type="chain" id="PRO_5015030173" evidence="2">
    <location>
        <begin position="23"/>
        <end position="777"/>
    </location>
</feature>
<evidence type="ECO:0000256" key="2">
    <source>
        <dbReference type="SAM" id="SignalP"/>
    </source>
</evidence>
<organism evidence="3">
    <name type="scientific">Strongyloides ratti</name>
    <name type="common">Parasitic roundworm</name>
    <dbReference type="NCBI Taxonomy" id="34506"/>
    <lineage>
        <taxon>Eukaryota</taxon>
        <taxon>Metazoa</taxon>
        <taxon>Ecdysozoa</taxon>
        <taxon>Nematoda</taxon>
        <taxon>Chromadorea</taxon>
        <taxon>Rhabditida</taxon>
        <taxon>Tylenchina</taxon>
        <taxon>Panagrolaimomorpha</taxon>
        <taxon>Strongyloidoidea</taxon>
        <taxon>Strongyloididae</taxon>
        <taxon>Strongyloides</taxon>
    </lineage>
</organism>
<evidence type="ECO:0000313" key="5">
    <source>
        <dbReference type="WBParaSite" id="SRAE_1000042000.1"/>
    </source>
</evidence>
<accession>A0A090KXK7</accession>
<evidence type="ECO:0000313" key="4">
    <source>
        <dbReference type="Proteomes" id="UP000035682"/>
    </source>
</evidence>
<evidence type="ECO:0000313" key="3">
    <source>
        <dbReference type="EMBL" id="CEF62146.1"/>
    </source>
</evidence>
<evidence type="ECO:0000313" key="6">
    <source>
        <dbReference type="WormBase" id="SRAE_1000042000"/>
    </source>
</evidence>
<dbReference type="WormBase" id="SRAE_1000042000">
    <property type="protein sequence ID" value="SRP10933"/>
    <property type="gene ID" value="WBGene00257016"/>
</dbReference>
<protein>
    <submittedName>
        <fullName evidence="3 5">Uncharacterized protein</fullName>
    </submittedName>
</protein>
<feature type="transmembrane region" description="Helical" evidence="1">
    <location>
        <begin position="736"/>
        <end position="760"/>
    </location>
</feature>
<keyword evidence="1" id="KW-0472">Membrane</keyword>
<dbReference type="RefSeq" id="XP_024501348.1">
    <property type="nucleotide sequence ID" value="XM_024647250.1"/>
</dbReference>
<dbReference type="Proteomes" id="UP000035682">
    <property type="component" value="Unplaced"/>
</dbReference>
<dbReference type="EMBL" id="LN609528">
    <property type="protein sequence ID" value="CEF62146.1"/>
    <property type="molecule type" value="Genomic_DNA"/>
</dbReference>
<dbReference type="GeneID" id="36374511"/>
<feature type="signal peptide" evidence="2">
    <location>
        <begin position="1"/>
        <end position="22"/>
    </location>
</feature>
<dbReference type="STRING" id="34506.A0A090KXK7"/>